<accession>A0A401G1Q1</accession>
<evidence type="ECO:0000256" key="2">
    <source>
        <dbReference type="ARBA" id="ARBA00022723"/>
    </source>
</evidence>
<dbReference type="GO" id="GO:0004519">
    <property type="term" value="F:endonuclease activity"/>
    <property type="evidence" value="ECO:0007669"/>
    <property type="project" value="UniProtKB-KW"/>
</dbReference>
<dbReference type="Gene3D" id="1.20.120.920">
    <property type="entry name" value="CRISPR-associated endonuclease Cas1, C-terminal domain"/>
    <property type="match status" value="1"/>
</dbReference>
<gene>
    <name evidence="11" type="ORF">DENIS_4129</name>
</gene>
<evidence type="ECO:0000256" key="4">
    <source>
        <dbReference type="ARBA" id="ARBA00022801"/>
    </source>
</evidence>
<evidence type="ECO:0000313" key="12">
    <source>
        <dbReference type="Proteomes" id="UP000288096"/>
    </source>
</evidence>
<dbReference type="GO" id="GO:0003677">
    <property type="term" value="F:DNA binding"/>
    <property type="evidence" value="ECO:0007669"/>
    <property type="project" value="UniProtKB-KW"/>
</dbReference>
<evidence type="ECO:0000256" key="3">
    <source>
        <dbReference type="ARBA" id="ARBA00022759"/>
    </source>
</evidence>
<sequence>MGKGFRADDTAGNTGARTGCGEPPDGTECYGGDQRANPYLGALHEVAYGRPSLACDLVEEYRPFLGDRLVLGLINRKMVTPADFVIREDAPETFADEAEMRAKRPVEMKPAAVRAFISAYETMMRQQVFYPRLEKSVTYRWLILNQVRHFGQCLEKGDGGYAPFLWKI</sequence>
<dbReference type="GO" id="GO:0016787">
    <property type="term" value="F:hydrolase activity"/>
    <property type="evidence" value="ECO:0007669"/>
    <property type="project" value="UniProtKB-KW"/>
</dbReference>
<protein>
    <submittedName>
        <fullName evidence="11">CRISPR-associated endonuclease Cas1</fullName>
    </submittedName>
</protein>
<evidence type="ECO:0000256" key="6">
    <source>
        <dbReference type="ARBA" id="ARBA00023118"/>
    </source>
</evidence>
<name>A0A401G1Q1_9BACT</name>
<comment type="caution">
    <text evidence="11">The sequence shown here is derived from an EMBL/GenBank/DDBJ whole genome shotgun (WGS) entry which is preliminary data.</text>
</comment>
<keyword evidence="6" id="KW-0051">Antiviral defense</keyword>
<dbReference type="OrthoDB" id="9803119at2"/>
<proteinExistence type="predicted"/>
<dbReference type="EMBL" id="BEXT01000001">
    <property type="protein sequence ID" value="GBC63136.1"/>
    <property type="molecule type" value="Genomic_DNA"/>
</dbReference>
<keyword evidence="2" id="KW-0479">Metal-binding</keyword>
<keyword evidence="3 11" id="KW-0255">Endonuclease</keyword>
<keyword evidence="5" id="KW-0460">Magnesium</keyword>
<dbReference type="InterPro" id="IPR042206">
    <property type="entry name" value="CRISPR-assoc_Cas1_C"/>
</dbReference>
<dbReference type="GO" id="GO:0043571">
    <property type="term" value="P:maintenance of CRISPR repeat elements"/>
    <property type="evidence" value="ECO:0007669"/>
    <property type="project" value="InterPro"/>
</dbReference>
<keyword evidence="7" id="KW-0238">DNA-binding</keyword>
<dbReference type="CDD" id="cd09634">
    <property type="entry name" value="Cas1_I-II-III"/>
    <property type="match status" value="1"/>
</dbReference>
<dbReference type="InterPro" id="IPR002729">
    <property type="entry name" value="CRISPR-assoc_Cas1"/>
</dbReference>
<evidence type="ECO:0000256" key="9">
    <source>
        <dbReference type="ARBA" id="ARBA00038592"/>
    </source>
</evidence>
<evidence type="ECO:0000256" key="10">
    <source>
        <dbReference type="SAM" id="MobiDB-lite"/>
    </source>
</evidence>
<keyword evidence="4" id="KW-0378">Hydrolase</keyword>
<evidence type="ECO:0000256" key="8">
    <source>
        <dbReference type="ARBA" id="ARBA00023211"/>
    </source>
</evidence>
<dbReference type="GO" id="GO:0046872">
    <property type="term" value="F:metal ion binding"/>
    <property type="evidence" value="ECO:0007669"/>
    <property type="project" value="UniProtKB-KW"/>
</dbReference>
<reference evidence="12" key="2">
    <citation type="submission" date="2019-01" db="EMBL/GenBank/DDBJ databases">
        <title>Genome sequence of Desulfonema ishimotonii strain Tokyo 01.</title>
        <authorList>
            <person name="Fukui M."/>
        </authorList>
    </citation>
    <scope>NUCLEOTIDE SEQUENCE [LARGE SCALE GENOMIC DNA]</scope>
    <source>
        <strain evidence="12">Tokyo 01</strain>
    </source>
</reference>
<dbReference type="AlphaFoldDB" id="A0A401G1Q1"/>
<evidence type="ECO:0000313" key="11">
    <source>
        <dbReference type="EMBL" id="GBC63136.1"/>
    </source>
</evidence>
<dbReference type="Proteomes" id="UP000288096">
    <property type="component" value="Unassembled WGS sequence"/>
</dbReference>
<evidence type="ECO:0000256" key="1">
    <source>
        <dbReference type="ARBA" id="ARBA00022722"/>
    </source>
</evidence>
<dbReference type="InterPro" id="IPR050646">
    <property type="entry name" value="Cas1"/>
</dbReference>
<dbReference type="PANTHER" id="PTHR34353">
    <property type="entry name" value="CRISPR-ASSOCIATED ENDONUCLEASE CAS1 1"/>
    <property type="match status" value="1"/>
</dbReference>
<dbReference type="PANTHER" id="PTHR34353:SF2">
    <property type="entry name" value="CRISPR-ASSOCIATED ENDONUCLEASE CAS1 1"/>
    <property type="match status" value="1"/>
</dbReference>
<evidence type="ECO:0000256" key="7">
    <source>
        <dbReference type="ARBA" id="ARBA00023125"/>
    </source>
</evidence>
<organism evidence="11 12">
    <name type="scientific">Desulfonema ishimotonii</name>
    <dbReference type="NCBI Taxonomy" id="45657"/>
    <lineage>
        <taxon>Bacteria</taxon>
        <taxon>Pseudomonadati</taxon>
        <taxon>Thermodesulfobacteriota</taxon>
        <taxon>Desulfobacteria</taxon>
        <taxon>Desulfobacterales</taxon>
        <taxon>Desulfococcaceae</taxon>
        <taxon>Desulfonema</taxon>
    </lineage>
</organism>
<dbReference type="GO" id="GO:0051607">
    <property type="term" value="P:defense response to virus"/>
    <property type="evidence" value="ECO:0007669"/>
    <property type="project" value="UniProtKB-KW"/>
</dbReference>
<dbReference type="RefSeq" id="WP_124330251.1">
    <property type="nucleotide sequence ID" value="NZ_BEXT01000001.1"/>
</dbReference>
<keyword evidence="1" id="KW-0540">Nuclease</keyword>
<keyword evidence="12" id="KW-1185">Reference proteome</keyword>
<keyword evidence="8" id="KW-0464">Manganese</keyword>
<dbReference type="Pfam" id="PF01867">
    <property type="entry name" value="Cas_Cas1"/>
    <property type="match status" value="1"/>
</dbReference>
<evidence type="ECO:0000256" key="5">
    <source>
        <dbReference type="ARBA" id="ARBA00022842"/>
    </source>
</evidence>
<comment type="subunit">
    <text evidence="9">Homodimer, forms a heterotetramer with a Cas2 homodimer.</text>
</comment>
<feature type="region of interest" description="Disordered" evidence="10">
    <location>
        <begin position="1"/>
        <end position="32"/>
    </location>
</feature>
<reference evidence="12" key="1">
    <citation type="submission" date="2017-11" db="EMBL/GenBank/DDBJ databases">
        <authorList>
            <person name="Watanabe M."/>
            <person name="Kojima H."/>
        </authorList>
    </citation>
    <scope>NUCLEOTIDE SEQUENCE [LARGE SCALE GENOMIC DNA]</scope>
    <source>
        <strain evidence="12">Tokyo 01</strain>
    </source>
</reference>